<reference evidence="1 2" key="1">
    <citation type="submission" date="2016-06" db="EMBL/GenBank/DDBJ databases">
        <authorList>
            <person name="Kjaerup R.B."/>
            <person name="Dalgaard T.S."/>
            <person name="Juul-Madsen H.R."/>
        </authorList>
    </citation>
    <scope>NUCLEOTIDE SEQUENCE [LARGE SCALE GENOMIC DNA]</scope>
    <source>
        <strain evidence="1 2">DSM 45577</strain>
    </source>
</reference>
<dbReference type="AlphaFoldDB" id="A0A1C6V942"/>
<name>A0A1C6V942_9ACTN</name>
<gene>
    <name evidence="1" type="ORF">GA0070617_5038</name>
</gene>
<protein>
    <submittedName>
        <fullName evidence="1">Uncharacterized protein</fullName>
    </submittedName>
</protein>
<dbReference type="EMBL" id="FMIA01000002">
    <property type="protein sequence ID" value="SCL62849.1"/>
    <property type="molecule type" value="Genomic_DNA"/>
</dbReference>
<sequence length="63" mass="6412">MLSAASVKAIWYAVTALIGRPLVTPSRAAAVWVRACSVSSAAALILARASLSFRNAPASPASI</sequence>
<dbReference type="Proteomes" id="UP000198937">
    <property type="component" value="Unassembled WGS sequence"/>
</dbReference>
<proteinExistence type="predicted"/>
<evidence type="ECO:0000313" key="2">
    <source>
        <dbReference type="Proteomes" id="UP000198937"/>
    </source>
</evidence>
<evidence type="ECO:0000313" key="1">
    <source>
        <dbReference type="EMBL" id="SCL62849.1"/>
    </source>
</evidence>
<accession>A0A1C6V942</accession>
<keyword evidence="2" id="KW-1185">Reference proteome</keyword>
<organism evidence="1 2">
    <name type="scientific">Micromonospora yangpuensis</name>
    <dbReference type="NCBI Taxonomy" id="683228"/>
    <lineage>
        <taxon>Bacteria</taxon>
        <taxon>Bacillati</taxon>
        <taxon>Actinomycetota</taxon>
        <taxon>Actinomycetes</taxon>
        <taxon>Micromonosporales</taxon>
        <taxon>Micromonosporaceae</taxon>
        <taxon>Micromonospora</taxon>
    </lineage>
</organism>